<sequence length="181" mass="19722">MARSFPALPGLYAFLFLYFEPFSAIAGALEILIWPGTARWHHSLVPSSAPAPAFLDARSTMGLWHLSGGYLFLGLIEALTLRVARDHLSDRPADQERIISAVLLSLAAYDVAFVTSTIVALPREILLNPSSWNFMTHANIWLSSVLILVRFAWHAGIGRTSFGGISGSAAKDKVTSGKKQK</sequence>
<gene>
    <name evidence="3" type="ORF">BOTBODRAFT_132888</name>
</gene>
<dbReference type="EMBL" id="KL198040">
    <property type="protein sequence ID" value="KDQ14011.1"/>
    <property type="molecule type" value="Genomic_DNA"/>
</dbReference>
<evidence type="ECO:0000313" key="4">
    <source>
        <dbReference type="Proteomes" id="UP000027195"/>
    </source>
</evidence>
<dbReference type="OrthoDB" id="2937326at2759"/>
<feature type="transmembrane region" description="Helical" evidence="1">
    <location>
        <begin position="12"/>
        <end position="34"/>
    </location>
</feature>
<feature type="transmembrane region" description="Helical" evidence="1">
    <location>
        <begin position="101"/>
        <end position="122"/>
    </location>
</feature>
<evidence type="ECO:0000259" key="2">
    <source>
        <dbReference type="Pfam" id="PF24803"/>
    </source>
</evidence>
<accession>A0A067MQZ8</accession>
<dbReference type="STRING" id="930990.A0A067MQZ8"/>
<feature type="transmembrane region" description="Helical" evidence="1">
    <location>
        <begin position="62"/>
        <end position="81"/>
    </location>
</feature>
<evidence type="ECO:0000256" key="1">
    <source>
        <dbReference type="SAM" id="Phobius"/>
    </source>
</evidence>
<keyword evidence="1" id="KW-1133">Transmembrane helix</keyword>
<dbReference type="AlphaFoldDB" id="A0A067MQZ8"/>
<dbReference type="InterPro" id="IPR056121">
    <property type="entry name" value="DUF7704"/>
</dbReference>
<organism evidence="3 4">
    <name type="scientific">Botryobasidium botryosum (strain FD-172 SS1)</name>
    <dbReference type="NCBI Taxonomy" id="930990"/>
    <lineage>
        <taxon>Eukaryota</taxon>
        <taxon>Fungi</taxon>
        <taxon>Dikarya</taxon>
        <taxon>Basidiomycota</taxon>
        <taxon>Agaricomycotina</taxon>
        <taxon>Agaricomycetes</taxon>
        <taxon>Cantharellales</taxon>
        <taxon>Botryobasidiaceae</taxon>
        <taxon>Botryobasidium</taxon>
    </lineage>
</organism>
<proteinExistence type="predicted"/>
<feature type="transmembrane region" description="Helical" evidence="1">
    <location>
        <begin position="134"/>
        <end position="153"/>
    </location>
</feature>
<dbReference type="PANTHER" id="PTHR37019">
    <property type="entry name" value="CHROMOSOME 1, WHOLE GENOME SHOTGUN SEQUENCE"/>
    <property type="match status" value="1"/>
</dbReference>
<dbReference type="HOGENOM" id="CLU_112091_3_0_1"/>
<keyword evidence="4" id="KW-1185">Reference proteome</keyword>
<name>A0A067MQZ8_BOTB1</name>
<dbReference type="InParanoid" id="A0A067MQZ8"/>
<feature type="domain" description="DUF7704" evidence="2">
    <location>
        <begin position="7"/>
        <end position="157"/>
    </location>
</feature>
<evidence type="ECO:0000313" key="3">
    <source>
        <dbReference type="EMBL" id="KDQ14011.1"/>
    </source>
</evidence>
<keyword evidence="1" id="KW-0472">Membrane</keyword>
<dbReference type="Proteomes" id="UP000027195">
    <property type="component" value="Unassembled WGS sequence"/>
</dbReference>
<dbReference type="Pfam" id="PF24803">
    <property type="entry name" value="DUF7704"/>
    <property type="match status" value="1"/>
</dbReference>
<keyword evidence="1" id="KW-0812">Transmembrane</keyword>
<protein>
    <recommendedName>
        <fullName evidence="2">DUF7704 domain-containing protein</fullName>
    </recommendedName>
</protein>
<reference evidence="4" key="1">
    <citation type="journal article" date="2014" name="Proc. Natl. Acad. Sci. U.S.A.">
        <title>Extensive sampling of basidiomycete genomes demonstrates inadequacy of the white-rot/brown-rot paradigm for wood decay fungi.</title>
        <authorList>
            <person name="Riley R."/>
            <person name="Salamov A.A."/>
            <person name="Brown D.W."/>
            <person name="Nagy L.G."/>
            <person name="Floudas D."/>
            <person name="Held B.W."/>
            <person name="Levasseur A."/>
            <person name="Lombard V."/>
            <person name="Morin E."/>
            <person name="Otillar R."/>
            <person name="Lindquist E.A."/>
            <person name="Sun H."/>
            <person name="LaButti K.M."/>
            <person name="Schmutz J."/>
            <person name="Jabbour D."/>
            <person name="Luo H."/>
            <person name="Baker S.E."/>
            <person name="Pisabarro A.G."/>
            <person name="Walton J.D."/>
            <person name="Blanchette R.A."/>
            <person name="Henrissat B."/>
            <person name="Martin F."/>
            <person name="Cullen D."/>
            <person name="Hibbett D.S."/>
            <person name="Grigoriev I.V."/>
        </authorList>
    </citation>
    <scope>NUCLEOTIDE SEQUENCE [LARGE SCALE GENOMIC DNA]</scope>
    <source>
        <strain evidence="4">FD-172 SS1</strain>
    </source>
</reference>
<dbReference type="PANTHER" id="PTHR37019:SF2">
    <property type="entry name" value="EXPERA DOMAIN-CONTAINING PROTEIN"/>
    <property type="match status" value="1"/>
</dbReference>